<dbReference type="InterPro" id="IPR006636">
    <property type="entry name" value="STI1_HS-bd"/>
</dbReference>
<dbReference type="OrthoDB" id="267397at2759"/>
<dbReference type="Pfam" id="PF23195">
    <property type="entry name" value="UBQLN1"/>
    <property type="match status" value="1"/>
</dbReference>
<dbReference type="CDD" id="cd14399">
    <property type="entry name" value="UBA_PLICs"/>
    <property type="match status" value="1"/>
</dbReference>
<dbReference type="Pfam" id="PF00627">
    <property type="entry name" value="UBA"/>
    <property type="match status" value="1"/>
</dbReference>
<dbReference type="InterPro" id="IPR015940">
    <property type="entry name" value="UBA"/>
</dbReference>
<protein>
    <recommendedName>
        <fullName evidence="1">Ubiquilin</fullName>
    </recommendedName>
</protein>
<name>A0A0L0FU06_9EUKA</name>
<dbReference type="InterPro" id="IPR009060">
    <property type="entry name" value="UBA-like_sf"/>
</dbReference>
<dbReference type="SUPFAM" id="SSF46934">
    <property type="entry name" value="UBA-like"/>
    <property type="match status" value="1"/>
</dbReference>
<dbReference type="FunFam" id="1.10.8.10:FF:000079">
    <property type="entry name" value="Ubiquitin family protein"/>
    <property type="match status" value="1"/>
</dbReference>
<proteinExistence type="predicted"/>
<dbReference type="AlphaFoldDB" id="A0A0L0FU06"/>
<dbReference type="InterPro" id="IPR015496">
    <property type="entry name" value="Ubiquilin"/>
</dbReference>
<dbReference type="PANTHER" id="PTHR10677:SF3">
    <property type="entry name" value="FI07626P-RELATED"/>
    <property type="match status" value="1"/>
</dbReference>
<sequence>MHIDIAVVCISRVSFSHYIVIVERPLCWETTASPSSPTPAGTGGMGSGMGMGGFPNMGNMGSGGLPGMGGLGGMDMQQAQQQMMQNPEMMNEMMNSPMMQAMMDNPEVMRTVMTSNPQIRALMDSNPQVAQMFNDPAMIREMMATIRNPNLRNEMTRSNDRAMANIESLPGGSAALARMYNEVQEPLMNATTQQQADANPFAAFARGGTNGGGTGDNAQPAPNPWAPNPTAQTPASNTGAANTTNTSFGSGTAGAAQANPFAAMGGMGGMPIMDPAQMQSAMAMMQNPAMRGMMESAMQDPRFRETMTQNPMVQNNPMLRAILNDPEATAMMFNPTTLNAIMQQSGAGMPGMAGAGAGDTGSTAQNAALMNAFAGMGGMGASAAPADARPPAERFATQLTQLQDMGFYDEETNINALTATGGNVNAAVERLLQ</sequence>
<dbReference type="SMART" id="SM00165">
    <property type="entry name" value="UBA"/>
    <property type="match status" value="1"/>
</dbReference>
<dbReference type="GO" id="GO:0006511">
    <property type="term" value="P:ubiquitin-dependent protein catabolic process"/>
    <property type="evidence" value="ECO:0007669"/>
    <property type="project" value="TreeGrafter"/>
</dbReference>
<organism evidence="4 5">
    <name type="scientific">Sphaeroforma arctica JP610</name>
    <dbReference type="NCBI Taxonomy" id="667725"/>
    <lineage>
        <taxon>Eukaryota</taxon>
        <taxon>Ichthyosporea</taxon>
        <taxon>Ichthyophonida</taxon>
        <taxon>Sphaeroforma</taxon>
    </lineage>
</organism>
<gene>
    <name evidence="4" type="ORF">SARC_08203</name>
</gene>
<accession>A0A0L0FU06</accession>
<dbReference type="EMBL" id="KQ242312">
    <property type="protein sequence ID" value="KNC79403.1"/>
    <property type="molecule type" value="Genomic_DNA"/>
</dbReference>
<dbReference type="RefSeq" id="XP_014153305.1">
    <property type="nucleotide sequence ID" value="XM_014297830.1"/>
</dbReference>
<evidence type="ECO:0000313" key="5">
    <source>
        <dbReference type="Proteomes" id="UP000054560"/>
    </source>
</evidence>
<feature type="region of interest" description="Disordered" evidence="2">
    <location>
        <begin position="205"/>
        <end position="252"/>
    </location>
</feature>
<dbReference type="GO" id="GO:0005829">
    <property type="term" value="C:cytosol"/>
    <property type="evidence" value="ECO:0007669"/>
    <property type="project" value="TreeGrafter"/>
</dbReference>
<dbReference type="FunFam" id="1.10.260.100:FF:000001">
    <property type="entry name" value="Ubiquilin 1"/>
    <property type="match status" value="1"/>
</dbReference>
<dbReference type="PANTHER" id="PTHR10677">
    <property type="entry name" value="UBIQUILIN"/>
    <property type="match status" value="1"/>
</dbReference>
<feature type="compositionally biased region" description="Low complexity" evidence="2">
    <location>
        <begin position="228"/>
        <end position="246"/>
    </location>
</feature>
<dbReference type="GO" id="GO:0031593">
    <property type="term" value="F:polyubiquitin modification-dependent protein binding"/>
    <property type="evidence" value="ECO:0007669"/>
    <property type="project" value="TreeGrafter"/>
</dbReference>
<keyword evidence="5" id="KW-1185">Reference proteome</keyword>
<evidence type="ECO:0000313" key="4">
    <source>
        <dbReference type="EMBL" id="KNC79403.1"/>
    </source>
</evidence>
<evidence type="ECO:0000256" key="2">
    <source>
        <dbReference type="SAM" id="MobiDB-lite"/>
    </source>
</evidence>
<dbReference type="Proteomes" id="UP000054560">
    <property type="component" value="Unassembled WGS sequence"/>
</dbReference>
<dbReference type="Gene3D" id="1.10.8.10">
    <property type="entry name" value="DNA helicase RuvA subunit, C-terminal domain"/>
    <property type="match status" value="1"/>
</dbReference>
<evidence type="ECO:0000259" key="3">
    <source>
        <dbReference type="PROSITE" id="PS50030"/>
    </source>
</evidence>
<dbReference type="Gene3D" id="1.10.260.100">
    <property type="match status" value="1"/>
</dbReference>
<dbReference type="STRING" id="667725.A0A0L0FU06"/>
<dbReference type="PROSITE" id="PS50030">
    <property type="entry name" value="UBA"/>
    <property type="match status" value="1"/>
</dbReference>
<dbReference type="eggNOG" id="KOG0010">
    <property type="taxonomic scope" value="Eukaryota"/>
</dbReference>
<feature type="domain" description="UBA" evidence="3">
    <location>
        <begin position="390"/>
        <end position="433"/>
    </location>
</feature>
<dbReference type="SMART" id="SM00727">
    <property type="entry name" value="STI1"/>
    <property type="match status" value="4"/>
</dbReference>
<reference evidence="4 5" key="1">
    <citation type="submission" date="2011-02" db="EMBL/GenBank/DDBJ databases">
        <title>The Genome Sequence of Sphaeroforma arctica JP610.</title>
        <authorList>
            <consortium name="The Broad Institute Genome Sequencing Platform"/>
            <person name="Russ C."/>
            <person name="Cuomo C."/>
            <person name="Young S.K."/>
            <person name="Zeng Q."/>
            <person name="Gargeya S."/>
            <person name="Alvarado L."/>
            <person name="Berlin A."/>
            <person name="Chapman S.B."/>
            <person name="Chen Z."/>
            <person name="Freedman E."/>
            <person name="Gellesch M."/>
            <person name="Goldberg J."/>
            <person name="Griggs A."/>
            <person name="Gujja S."/>
            <person name="Heilman E."/>
            <person name="Heiman D."/>
            <person name="Howarth C."/>
            <person name="Mehta T."/>
            <person name="Neiman D."/>
            <person name="Pearson M."/>
            <person name="Roberts A."/>
            <person name="Saif S."/>
            <person name="Shea T."/>
            <person name="Shenoy N."/>
            <person name="Sisk P."/>
            <person name="Stolte C."/>
            <person name="Sykes S."/>
            <person name="White J."/>
            <person name="Yandava C."/>
            <person name="Burger G."/>
            <person name="Gray M.W."/>
            <person name="Holland P.W.H."/>
            <person name="King N."/>
            <person name="Lang F.B.F."/>
            <person name="Roger A.J."/>
            <person name="Ruiz-Trillo I."/>
            <person name="Haas B."/>
            <person name="Nusbaum C."/>
            <person name="Birren B."/>
        </authorList>
    </citation>
    <scope>NUCLEOTIDE SEQUENCE [LARGE SCALE GENOMIC DNA]</scope>
    <source>
        <strain evidence="4 5">JP610</strain>
    </source>
</reference>
<evidence type="ECO:0000256" key="1">
    <source>
        <dbReference type="ARBA" id="ARBA00071717"/>
    </source>
</evidence>
<dbReference type="GeneID" id="25908707"/>